<name>A0A3N4KIR6_9PEZI</name>
<evidence type="ECO:0000313" key="4">
    <source>
        <dbReference type="Proteomes" id="UP000277580"/>
    </source>
</evidence>
<feature type="compositionally biased region" description="Basic residues" evidence="1">
    <location>
        <begin position="110"/>
        <end position="120"/>
    </location>
</feature>
<feature type="region of interest" description="Disordered" evidence="1">
    <location>
        <begin position="38"/>
        <end position="132"/>
    </location>
</feature>
<evidence type="ECO:0000313" key="3">
    <source>
        <dbReference type="EMBL" id="RPB10456.1"/>
    </source>
</evidence>
<keyword evidence="2" id="KW-1133">Transmembrane helix</keyword>
<feature type="transmembrane region" description="Helical" evidence="2">
    <location>
        <begin position="12"/>
        <end position="33"/>
    </location>
</feature>
<dbReference type="AlphaFoldDB" id="A0A3N4KIR6"/>
<protein>
    <submittedName>
        <fullName evidence="3">Uncharacterized protein</fullName>
    </submittedName>
</protein>
<sequence length="132" mass="14483">MGMTKAQTSLFLAIFFATIILCAVVICTCFYCYKPSIFLGGRRSKSPTDSSDSYTGSSDSGSSSEDVEKAPRGRVVGLTTETAARHPSDHSDYEAEEIEVVEAEPESEHSHHHHHHHHGHGEHIDIIDANPH</sequence>
<dbReference type="OrthoDB" id="5392605at2759"/>
<evidence type="ECO:0000256" key="2">
    <source>
        <dbReference type="SAM" id="Phobius"/>
    </source>
</evidence>
<dbReference type="STRING" id="1392247.A0A3N4KIR6"/>
<organism evidence="3 4">
    <name type="scientific">Morchella conica CCBAS932</name>
    <dbReference type="NCBI Taxonomy" id="1392247"/>
    <lineage>
        <taxon>Eukaryota</taxon>
        <taxon>Fungi</taxon>
        <taxon>Dikarya</taxon>
        <taxon>Ascomycota</taxon>
        <taxon>Pezizomycotina</taxon>
        <taxon>Pezizomycetes</taxon>
        <taxon>Pezizales</taxon>
        <taxon>Morchellaceae</taxon>
        <taxon>Morchella</taxon>
    </lineage>
</organism>
<accession>A0A3N4KIR6</accession>
<dbReference type="EMBL" id="ML119143">
    <property type="protein sequence ID" value="RPB10456.1"/>
    <property type="molecule type" value="Genomic_DNA"/>
</dbReference>
<keyword evidence="2" id="KW-0812">Transmembrane</keyword>
<keyword evidence="2" id="KW-0472">Membrane</keyword>
<dbReference type="InParanoid" id="A0A3N4KIR6"/>
<keyword evidence="4" id="KW-1185">Reference proteome</keyword>
<feature type="compositionally biased region" description="Basic and acidic residues" evidence="1">
    <location>
        <begin position="121"/>
        <end position="132"/>
    </location>
</feature>
<feature type="compositionally biased region" description="Acidic residues" evidence="1">
    <location>
        <begin position="94"/>
        <end position="105"/>
    </location>
</feature>
<reference evidence="3 4" key="1">
    <citation type="journal article" date="2018" name="Nat. Ecol. Evol.">
        <title>Pezizomycetes genomes reveal the molecular basis of ectomycorrhizal truffle lifestyle.</title>
        <authorList>
            <person name="Murat C."/>
            <person name="Payen T."/>
            <person name="Noel B."/>
            <person name="Kuo A."/>
            <person name="Morin E."/>
            <person name="Chen J."/>
            <person name="Kohler A."/>
            <person name="Krizsan K."/>
            <person name="Balestrini R."/>
            <person name="Da Silva C."/>
            <person name="Montanini B."/>
            <person name="Hainaut M."/>
            <person name="Levati E."/>
            <person name="Barry K.W."/>
            <person name="Belfiori B."/>
            <person name="Cichocki N."/>
            <person name="Clum A."/>
            <person name="Dockter R.B."/>
            <person name="Fauchery L."/>
            <person name="Guy J."/>
            <person name="Iotti M."/>
            <person name="Le Tacon F."/>
            <person name="Lindquist E.A."/>
            <person name="Lipzen A."/>
            <person name="Malagnac F."/>
            <person name="Mello A."/>
            <person name="Molinier V."/>
            <person name="Miyauchi S."/>
            <person name="Poulain J."/>
            <person name="Riccioni C."/>
            <person name="Rubini A."/>
            <person name="Sitrit Y."/>
            <person name="Splivallo R."/>
            <person name="Traeger S."/>
            <person name="Wang M."/>
            <person name="Zifcakova L."/>
            <person name="Wipf D."/>
            <person name="Zambonelli A."/>
            <person name="Paolocci F."/>
            <person name="Nowrousian M."/>
            <person name="Ottonello S."/>
            <person name="Baldrian P."/>
            <person name="Spatafora J.W."/>
            <person name="Henrissat B."/>
            <person name="Nagy L.G."/>
            <person name="Aury J.M."/>
            <person name="Wincker P."/>
            <person name="Grigoriev I.V."/>
            <person name="Bonfante P."/>
            <person name="Martin F.M."/>
        </authorList>
    </citation>
    <scope>NUCLEOTIDE SEQUENCE [LARGE SCALE GENOMIC DNA]</scope>
    <source>
        <strain evidence="3 4">CCBAS932</strain>
    </source>
</reference>
<feature type="compositionally biased region" description="Basic and acidic residues" evidence="1">
    <location>
        <begin position="83"/>
        <end position="93"/>
    </location>
</feature>
<gene>
    <name evidence="3" type="ORF">P167DRAFT_576341</name>
</gene>
<feature type="compositionally biased region" description="Low complexity" evidence="1">
    <location>
        <begin position="47"/>
        <end position="64"/>
    </location>
</feature>
<evidence type="ECO:0000256" key="1">
    <source>
        <dbReference type="SAM" id="MobiDB-lite"/>
    </source>
</evidence>
<proteinExistence type="predicted"/>
<dbReference type="Proteomes" id="UP000277580">
    <property type="component" value="Unassembled WGS sequence"/>
</dbReference>